<dbReference type="EMBL" id="JAGPXF010000003">
    <property type="protein sequence ID" value="KAH7250960.1"/>
    <property type="molecule type" value="Genomic_DNA"/>
</dbReference>
<dbReference type="AlphaFoldDB" id="A0A8K0RYX3"/>
<dbReference type="Proteomes" id="UP000813427">
    <property type="component" value="Unassembled WGS sequence"/>
</dbReference>
<dbReference type="InterPro" id="IPR027417">
    <property type="entry name" value="P-loop_NTPase"/>
</dbReference>
<keyword evidence="3" id="KW-0067">ATP-binding</keyword>
<evidence type="ECO:0000313" key="7">
    <source>
        <dbReference type="Proteomes" id="UP000813427"/>
    </source>
</evidence>
<dbReference type="PROSITE" id="PS51194">
    <property type="entry name" value="HELICASE_CTER"/>
    <property type="match status" value="1"/>
</dbReference>
<dbReference type="InterPro" id="IPR014001">
    <property type="entry name" value="Helicase_ATP-bd"/>
</dbReference>
<dbReference type="PANTHER" id="PTHR45626:SF22">
    <property type="entry name" value="DNA REPAIR PROTEIN RAD5"/>
    <property type="match status" value="1"/>
</dbReference>
<name>A0A8K0RYX3_9HYPO</name>
<dbReference type="GO" id="GO:0006281">
    <property type="term" value="P:DNA repair"/>
    <property type="evidence" value="ECO:0007669"/>
    <property type="project" value="TreeGrafter"/>
</dbReference>
<dbReference type="SUPFAM" id="SSF52540">
    <property type="entry name" value="P-loop containing nucleoside triphosphate hydrolases"/>
    <property type="match status" value="2"/>
</dbReference>
<dbReference type="InterPro" id="IPR049730">
    <property type="entry name" value="SNF2/RAD54-like_C"/>
</dbReference>
<evidence type="ECO:0000256" key="3">
    <source>
        <dbReference type="ARBA" id="ARBA00022840"/>
    </source>
</evidence>
<dbReference type="Pfam" id="PF00271">
    <property type="entry name" value="Helicase_C"/>
    <property type="match status" value="1"/>
</dbReference>
<keyword evidence="7" id="KW-1185">Reference proteome</keyword>
<dbReference type="PROSITE" id="PS51192">
    <property type="entry name" value="HELICASE_ATP_BIND_1"/>
    <property type="match status" value="1"/>
</dbReference>
<dbReference type="OrthoDB" id="448448at2759"/>
<comment type="caution">
    <text evidence="6">The sequence shown here is derived from an EMBL/GenBank/DDBJ whole genome shotgun (WGS) entry which is preliminary data.</text>
</comment>
<feature type="domain" description="Helicase C-terminal" evidence="5">
    <location>
        <begin position="914"/>
        <end position="1074"/>
    </location>
</feature>
<organism evidence="6 7">
    <name type="scientific">Fusarium tricinctum</name>
    <dbReference type="NCBI Taxonomy" id="61284"/>
    <lineage>
        <taxon>Eukaryota</taxon>
        <taxon>Fungi</taxon>
        <taxon>Dikarya</taxon>
        <taxon>Ascomycota</taxon>
        <taxon>Pezizomycotina</taxon>
        <taxon>Sordariomycetes</taxon>
        <taxon>Hypocreomycetidae</taxon>
        <taxon>Hypocreales</taxon>
        <taxon>Nectriaceae</taxon>
        <taxon>Fusarium</taxon>
        <taxon>Fusarium tricinctum species complex</taxon>
    </lineage>
</organism>
<proteinExistence type="predicted"/>
<dbReference type="InterPro" id="IPR050628">
    <property type="entry name" value="SNF2_RAD54_helicase_TF"/>
</dbReference>
<dbReference type="CDD" id="cd18793">
    <property type="entry name" value="SF2_C_SNF"/>
    <property type="match status" value="1"/>
</dbReference>
<gene>
    <name evidence="6" type="ORF">BKA59DRAFT_471460</name>
</gene>
<dbReference type="InterPro" id="IPR001650">
    <property type="entry name" value="Helicase_C-like"/>
</dbReference>
<keyword evidence="2" id="KW-0378">Hydrolase</keyword>
<dbReference type="Gene3D" id="3.40.50.10810">
    <property type="entry name" value="Tandem AAA-ATPase domain"/>
    <property type="match status" value="1"/>
</dbReference>
<dbReference type="SMART" id="SM00490">
    <property type="entry name" value="HELICc"/>
    <property type="match status" value="1"/>
</dbReference>
<accession>A0A8K0RYX3</accession>
<reference evidence="6" key="1">
    <citation type="journal article" date="2021" name="Nat. Commun.">
        <title>Genetic determinants of endophytism in the Arabidopsis root mycobiome.</title>
        <authorList>
            <person name="Mesny F."/>
            <person name="Miyauchi S."/>
            <person name="Thiergart T."/>
            <person name="Pickel B."/>
            <person name="Atanasova L."/>
            <person name="Karlsson M."/>
            <person name="Huettel B."/>
            <person name="Barry K.W."/>
            <person name="Haridas S."/>
            <person name="Chen C."/>
            <person name="Bauer D."/>
            <person name="Andreopoulos W."/>
            <person name="Pangilinan J."/>
            <person name="LaButti K."/>
            <person name="Riley R."/>
            <person name="Lipzen A."/>
            <person name="Clum A."/>
            <person name="Drula E."/>
            <person name="Henrissat B."/>
            <person name="Kohler A."/>
            <person name="Grigoriev I.V."/>
            <person name="Martin F.M."/>
            <person name="Hacquard S."/>
        </authorList>
    </citation>
    <scope>NUCLEOTIDE SEQUENCE</scope>
    <source>
        <strain evidence="6">MPI-SDFR-AT-0068</strain>
    </source>
</reference>
<evidence type="ECO:0000259" key="5">
    <source>
        <dbReference type="PROSITE" id="PS51194"/>
    </source>
</evidence>
<dbReference type="Pfam" id="PF00176">
    <property type="entry name" value="SNF2-rel_dom"/>
    <property type="match status" value="1"/>
</dbReference>
<evidence type="ECO:0000256" key="2">
    <source>
        <dbReference type="ARBA" id="ARBA00022801"/>
    </source>
</evidence>
<dbReference type="CDD" id="cd18008">
    <property type="entry name" value="DEXDc_SHPRH-like"/>
    <property type="match status" value="1"/>
</dbReference>
<keyword evidence="1" id="KW-0547">Nucleotide-binding</keyword>
<evidence type="ECO:0000259" key="4">
    <source>
        <dbReference type="PROSITE" id="PS51192"/>
    </source>
</evidence>
<dbReference type="GO" id="GO:0005634">
    <property type="term" value="C:nucleus"/>
    <property type="evidence" value="ECO:0007669"/>
    <property type="project" value="TreeGrafter"/>
</dbReference>
<evidence type="ECO:0000256" key="1">
    <source>
        <dbReference type="ARBA" id="ARBA00022741"/>
    </source>
</evidence>
<dbReference type="GO" id="GO:0016787">
    <property type="term" value="F:hydrolase activity"/>
    <property type="evidence" value="ECO:0007669"/>
    <property type="project" value="UniProtKB-KW"/>
</dbReference>
<protein>
    <submittedName>
        <fullName evidence="6">SNF2 family N-terminal domain-containing protein</fullName>
    </submittedName>
</protein>
<dbReference type="GO" id="GO:0008094">
    <property type="term" value="F:ATP-dependent activity, acting on DNA"/>
    <property type="evidence" value="ECO:0007669"/>
    <property type="project" value="TreeGrafter"/>
</dbReference>
<dbReference type="PANTHER" id="PTHR45626">
    <property type="entry name" value="TRANSCRIPTION TERMINATION FACTOR 2-RELATED"/>
    <property type="match status" value="1"/>
</dbReference>
<evidence type="ECO:0000313" key="6">
    <source>
        <dbReference type="EMBL" id="KAH7250960.1"/>
    </source>
</evidence>
<dbReference type="Gene3D" id="3.40.50.300">
    <property type="entry name" value="P-loop containing nucleotide triphosphate hydrolases"/>
    <property type="match status" value="1"/>
</dbReference>
<dbReference type="GO" id="GO:0005524">
    <property type="term" value="F:ATP binding"/>
    <property type="evidence" value="ECO:0007669"/>
    <property type="project" value="UniProtKB-KW"/>
</dbReference>
<dbReference type="InterPro" id="IPR000330">
    <property type="entry name" value="SNF2_N"/>
</dbReference>
<dbReference type="SMART" id="SM00487">
    <property type="entry name" value="DEXDc"/>
    <property type="match status" value="1"/>
</dbReference>
<feature type="domain" description="Helicase ATP-binding" evidence="4">
    <location>
        <begin position="494"/>
        <end position="676"/>
    </location>
</feature>
<sequence length="1080" mass="120356">MSNNHFLNHCHPAEKPKSQEPPAFYEAQVNNQWQGNLEWPLAPDTTNMAFSPNVHLDPPLKSSGTHVWLANCAAVMQAPQEIGSKMDDPVGPIIQPHHGAFMRQLPPFPPYQTLQLPSVFPTVEASYDLAGGQWSGYQGHSTTESALSQKALMQGLAEAQHVASNNAFHIPSLYPSPYGNQIHGSLETFATTNHEKQELQRLPENFRGSYLASGHINRQDVEIGTSIVDTMHGLSTESDLVCFGMLVGIPGTCERACENNATSHPVKLESPDTFVGTEDHNLRGHVSPDVRFLTAPLIEENSIELQVTCNVSVDASELLKKRKRLRPAASSLKCALDIILYGPIRAVDSICTFIDKCNEYLDDNQKIYLQDPVRCDRNVRYCNPQRLPPLDPGSIQLTSDLEIKRQQLVKIEAIELQTDLLELLDSQEDLPEAPQPPAITTLLQRHQKQALTFMLLKEQGWALDGSRPDLWEAREVDGGQTHCYINRVSGDRQLDEPPAFYGGIIADPMGFGKTLSMIALVASDVHHHESNDASAFSGVLGEESNGVTLVIVPPALLDTWQEELKRHIPETRLRWRLHHGRSHRAKLSDLQSTALVLTTYHTVSTEWRSGAASSILFKTRWRRVVLDEAHYIRNSESGMARAVRAVGSVSRWAVTGTPIQNHLNDLAALLRFLRIHPYNVKRKFDADISHLWKNGNADEAVKRLKFLAGCLLLRRPKGTVRLPCRHDLVCHAEFLPSERELYTQVRMQAIARLDEALLCVSDGRRTTMFVNALQQIEAMRMVCNLGLVYQTRHDTASMANKLPDTNNWPDAAQRWFNLHFEMGNVQCDDCFSDATSNPSGDMESMQHLFSRCLRFICSSCYSNHKTQGRIEAIGCGHDPSCPLAPVSTSAESLGESPIPVSLGNVLWSGYLPTKVKALIADICGLPPDVKCVVFSAWRMTLDVVGFGFNQAGISALRFDGTVPQKDRQGVVERFREDPSVRALLLTLACGAAGLNLTVASRAYLMEPHWNPTVEDQALARIHRIGQEREVTTIRFYVPDSFEENVVKNQQYKRDLAGILLAPGGAPINNMKHLERLRSLI</sequence>
<dbReference type="InterPro" id="IPR038718">
    <property type="entry name" value="SNF2-like_sf"/>
</dbReference>